<organism evidence="1 2">
    <name type="scientific">Flavisolibacter ginsengisoli DSM 18119</name>
    <dbReference type="NCBI Taxonomy" id="1121884"/>
    <lineage>
        <taxon>Bacteria</taxon>
        <taxon>Pseudomonadati</taxon>
        <taxon>Bacteroidota</taxon>
        <taxon>Chitinophagia</taxon>
        <taxon>Chitinophagales</taxon>
        <taxon>Chitinophagaceae</taxon>
        <taxon>Flavisolibacter</taxon>
    </lineage>
</organism>
<accession>A0A1M4WZK0</accession>
<protein>
    <submittedName>
        <fullName evidence="1">Uncharacterized protein</fullName>
    </submittedName>
</protein>
<dbReference type="Proteomes" id="UP000184048">
    <property type="component" value="Unassembled WGS sequence"/>
</dbReference>
<proteinExistence type="predicted"/>
<dbReference type="AlphaFoldDB" id="A0A1M4WZK0"/>
<dbReference type="STRING" id="1121884.SAMN02745131_01276"/>
<sequence>MQRTATYGCQERKTMGKFILLLLITFLFQGCSKEKRKLVRGTVIMQQGCAPGAWLIKLTDPDPKRFSFLCNKETSIISSAIYHCGNAVYILSMPASMAQVGKKVKFSLWTDKGPYCFSSNLAPHHLEVQDLSEE</sequence>
<reference evidence="1 2" key="1">
    <citation type="submission" date="2016-11" db="EMBL/GenBank/DDBJ databases">
        <authorList>
            <person name="Jaros S."/>
            <person name="Januszkiewicz K."/>
            <person name="Wedrychowicz H."/>
        </authorList>
    </citation>
    <scope>NUCLEOTIDE SEQUENCE [LARGE SCALE GENOMIC DNA]</scope>
    <source>
        <strain evidence="1 2">DSM 18119</strain>
    </source>
</reference>
<name>A0A1M4WZK0_9BACT</name>
<keyword evidence="2" id="KW-1185">Reference proteome</keyword>
<evidence type="ECO:0000313" key="1">
    <source>
        <dbReference type="EMBL" id="SHE86493.1"/>
    </source>
</evidence>
<dbReference type="EMBL" id="FQUU01000004">
    <property type="protein sequence ID" value="SHE86493.1"/>
    <property type="molecule type" value="Genomic_DNA"/>
</dbReference>
<dbReference type="PROSITE" id="PS51257">
    <property type="entry name" value="PROKAR_LIPOPROTEIN"/>
    <property type="match status" value="1"/>
</dbReference>
<gene>
    <name evidence="1" type="ORF">SAMN02745131_01276</name>
</gene>
<evidence type="ECO:0000313" key="2">
    <source>
        <dbReference type="Proteomes" id="UP000184048"/>
    </source>
</evidence>
<dbReference type="RefSeq" id="WP_072834501.1">
    <property type="nucleotide sequence ID" value="NZ_FQUU01000004.1"/>
</dbReference>